<comment type="cofactor">
    <cofactor evidence="1">
        <name>Zn(2+)</name>
        <dbReference type="ChEBI" id="CHEBI:29105"/>
    </cofactor>
</comment>
<comment type="caution">
    <text evidence="5">The sequence shown here is derived from an EMBL/GenBank/DDBJ whole genome shotgun (WGS) entry which is preliminary data.</text>
</comment>
<dbReference type="PANTHER" id="PTHR31817:SF0">
    <property type="entry name" value="CHROMOSOME UNDETERMINED SCAFFOLD_67, WHOLE GENOME SHOTGUN SEQUENCE"/>
    <property type="match status" value="1"/>
</dbReference>
<dbReference type="PANTHER" id="PTHR31817">
    <property type="match status" value="1"/>
</dbReference>
<dbReference type="GO" id="GO:0008237">
    <property type="term" value="F:metallopeptidase activity"/>
    <property type="evidence" value="ECO:0007669"/>
    <property type="project" value="UniProtKB-KW"/>
</dbReference>
<protein>
    <submittedName>
        <fullName evidence="5">Uncharacterized protein</fullName>
    </submittedName>
</protein>
<accession>A0AAV2H311</accession>
<dbReference type="GO" id="GO:0006508">
    <property type="term" value="P:proteolysis"/>
    <property type="evidence" value="ECO:0007669"/>
    <property type="project" value="UniProtKB-KW"/>
</dbReference>
<gene>
    <name evidence="5" type="ORF">GSLYS_00002237001</name>
</gene>
<name>A0AAV2H311_LYMST</name>
<dbReference type="SMART" id="SM01154">
    <property type="entry name" value="DUF1704"/>
    <property type="match status" value="1"/>
</dbReference>
<evidence type="ECO:0000313" key="5">
    <source>
        <dbReference type="EMBL" id="CAL1528067.1"/>
    </source>
</evidence>
<evidence type="ECO:0000256" key="3">
    <source>
        <dbReference type="ARBA" id="ARBA00022801"/>
    </source>
</evidence>
<evidence type="ECO:0000256" key="1">
    <source>
        <dbReference type="ARBA" id="ARBA00001947"/>
    </source>
</evidence>
<dbReference type="EMBL" id="CAXITT010000026">
    <property type="protein sequence ID" value="CAL1528067.1"/>
    <property type="molecule type" value="Genomic_DNA"/>
</dbReference>
<dbReference type="AlphaFoldDB" id="A0AAV2H311"/>
<dbReference type="Proteomes" id="UP001497497">
    <property type="component" value="Unassembled WGS sequence"/>
</dbReference>
<keyword evidence="3" id="KW-0378">Hydrolase</keyword>
<proteinExistence type="predicted"/>
<evidence type="ECO:0000313" key="6">
    <source>
        <dbReference type="Proteomes" id="UP001497497"/>
    </source>
</evidence>
<keyword evidence="6" id="KW-1185">Reference proteome</keyword>
<dbReference type="Pfam" id="PF08014">
    <property type="entry name" value="MATCAP"/>
    <property type="match status" value="1"/>
</dbReference>
<evidence type="ECO:0000256" key="2">
    <source>
        <dbReference type="ARBA" id="ARBA00022670"/>
    </source>
</evidence>
<reference evidence="5 6" key="1">
    <citation type="submission" date="2024-04" db="EMBL/GenBank/DDBJ databases">
        <authorList>
            <consortium name="Genoscope - CEA"/>
            <person name="William W."/>
        </authorList>
    </citation>
    <scope>NUCLEOTIDE SEQUENCE [LARGE SCALE GENOMIC DNA]</scope>
</reference>
<sequence length="478" mass="55692">MFQYLCLKINSENQLPQKMYSSLTSLESSFDKHNLPSSYKTSLASSFDKHNLPSSYKTLKEKKKNCTKLLKNNSSVTLFPSLQERSFDLVPMPKMTSHAKRRKSKSLTRTFSTTDNLDKLAIPPARHRLFPVHQHMINTRLKKLPLLAAIKPDNEQTEKARFMRANYNYNPYFCYKGYSNKEEMEKFRIPSDQYISLAILILENTLAHFGSYEQFDEITGGSILTRSEVYRFVKKYLMNEDLDDEIQINLRDDLLSRGSIYRAKDRYVLSVRCVNLRECCAEGLLRHEIGTHYMRSCNTCLQPWNDPNVRGNFGIGPLNPTEEGLACLHSVMFRNKPFLMHAALLYYTTYKASQMSFRDIFHDLGKYVTSPDVRWDYCLRAKRGQVDTSRRGNFSKDQVYLEGALQLLKRRTTIDFEMLVRLGKVSYQDLSRKCVIDAARLQKTRIPKFMEDIQLYHNQLNRVVRINGLNDSLLAMVE</sequence>
<keyword evidence="2" id="KW-0645">Protease</keyword>
<keyword evidence="4" id="KW-0482">Metalloprotease</keyword>
<evidence type="ECO:0000256" key="4">
    <source>
        <dbReference type="ARBA" id="ARBA00023049"/>
    </source>
</evidence>
<dbReference type="InterPro" id="IPR012548">
    <property type="entry name" value="MATCAP"/>
</dbReference>
<organism evidence="5 6">
    <name type="scientific">Lymnaea stagnalis</name>
    <name type="common">Great pond snail</name>
    <name type="synonym">Helix stagnalis</name>
    <dbReference type="NCBI Taxonomy" id="6523"/>
    <lineage>
        <taxon>Eukaryota</taxon>
        <taxon>Metazoa</taxon>
        <taxon>Spiralia</taxon>
        <taxon>Lophotrochozoa</taxon>
        <taxon>Mollusca</taxon>
        <taxon>Gastropoda</taxon>
        <taxon>Heterobranchia</taxon>
        <taxon>Euthyneura</taxon>
        <taxon>Panpulmonata</taxon>
        <taxon>Hygrophila</taxon>
        <taxon>Lymnaeoidea</taxon>
        <taxon>Lymnaeidae</taxon>
        <taxon>Lymnaea</taxon>
    </lineage>
</organism>